<dbReference type="EMBL" id="CP061379">
    <property type="protein sequence ID" value="QPF92988.1"/>
    <property type="molecule type" value="Genomic_DNA"/>
</dbReference>
<reference evidence="1 2" key="1">
    <citation type="submission" date="2020-09" db="EMBL/GenBank/DDBJ databases">
        <title>Complete genomes of bradyrhizobia occurring on native shrubby legumes in Australia.</title>
        <authorList>
            <person name="Lafay B."/>
        </authorList>
    </citation>
    <scope>NUCLEOTIDE SEQUENCE [LARGE SCALE GENOMIC DNA]</scope>
    <source>
        <strain evidence="1 2">BDV5040</strain>
    </source>
</reference>
<organism evidence="1 2">
    <name type="scientific">Bradyrhizobium commune</name>
    <dbReference type="NCBI Taxonomy" id="83627"/>
    <lineage>
        <taxon>Bacteria</taxon>
        <taxon>Pseudomonadati</taxon>
        <taxon>Pseudomonadota</taxon>
        <taxon>Alphaproteobacteria</taxon>
        <taxon>Hyphomicrobiales</taxon>
        <taxon>Nitrobacteraceae</taxon>
        <taxon>Bradyrhizobium</taxon>
    </lineage>
</organism>
<dbReference type="Gene3D" id="3.60.20.10">
    <property type="entry name" value="Glutamine Phosphoribosylpyrophosphate, subunit 1, domain 1"/>
    <property type="match status" value="1"/>
</dbReference>
<name>A0A7S9D8K4_9BRAD</name>
<keyword evidence="2" id="KW-1185">Reference proteome</keyword>
<dbReference type="AlphaFoldDB" id="A0A7S9D8K4"/>
<protein>
    <submittedName>
        <fullName evidence="1">DUF1028 domain-containing protein</fullName>
    </submittedName>
</protein>
<dbReference type="RefSeq" id="WP_195802507.1">
    <property type="nucleotide sequence ID" value="NZ_CP061379.1"/>
</dbReference>
<dbReference type="PANTHER" id="PTHR39328:SF1">
    <property type="entry name" value="BLL2871 PROTEIN"/>
    <property type="match status" value="1"/>
</dbReference>
<dbReference type="PANTHER" id="PTHR39328">
    <property type="entry name" value="BLL2871 PROTEIN"/>
    <property type="match status" value="1"/>
</dbReference>
<proteinExistence type="predicted"/>
<accession>A0A7S9D8K4</accession>
<gene>
    <name evidence="1" type="ORF">IC761_06840</name>
</gene>
<dbReference type="Proteomes" id="UP000594621">
    <property type="component" value="Chromosome"/>
</dbReference>
<dbReference type="SUPFAM" id="SSF56235">
    <property type="entry name" value="N-terminal nucleophile aminohydrolases (Ntn hydrolases)"/>
    <property type="match status" value="1"/>
</dbReference>
<dbReference type="KEGG" id="bcou:IC761_06840"/>
<dbReference type="InterPro" id="IPR029055">
    <property type="entry name" value="Ntn_hydrolases_N"/>
</dbReference>
<evidence type="ECO:0000313" key="1">
    <source>
        <dbReference type="EMBL" id="QPF92988.1"/>
    </source>
</evidence>
<sequence>MTISISGRCNRTGQLGIAIASSSMSVAARCAYARAGTGVCATQNITDPRLGPRALALMELGLDADTILAGIRASTEDIEFRQLGLLDRSGRTASYSGLHSLGVHASAHGENVIALGNLLANAEVPKRMMSAFNEDEGAELGDRLVAAMQAGLAAGGEAGPMLSAGMMIVDRVPWPIADLRVDLHDEPIARLSELWKAWRPQMEDYVTRALKPSAAPKFGVPGDL</sequence>
<dbReference type="InterPro" id="IPR010430">
    <property type="entry name" value="DUF1028"/>
</dbReference>
<dbReference type="Pfam" id="PF06267">
    <property type="entry name" value="DUF1028"/>
    <property type="match status" value="1"/>
</dbReference>
<evidence type="ECO:0000313" key="2">
    <source>
        <dbReference type="Proteomes" id="UP000594621"/>
    </source>
</evidence>